<evidence type="ECO:0000313" key="1">
    <source>
        <dbReference type="EMBL" id="RWX47607.1"/>
    </source>
</evidence>
<keyword evidence="2" id="KW-1185">Reference proteome</keyword>
<comment type="caution">
    <text evidence="1">The sequence shown here is derived from an EMBL/GenBank/DDBJ whole genome shotgun (WGS) entry which is preliminary data.</text>
</comment>
<organism evidence="1 2">
    <name type="scientific">Candidatus Electrothrix aarhusensis</name>
    <dbReference type="NCBI Taxonomy" id="1859131"/>
    <lineage>
        <taxon>Bacteria</taxon>
        <taxon>Pseudomonadati</taxon>
        <taxon>Thermodesulfobacteriota</taxon>
        <taxon>Desulfobulbia</taxon>
        <taxon>Desulfobulbales</taxon>
        <taxon>Desulfobulbaceae</taxon>
        <taxon>Candidatus Electrothrix</taxon>
    </lineage>
</organism>
<sequence length="44" mass="5267">MRRYRSRLPGDFCSRFWGRGRKYESCTSQGSLPSHIIYTRHPGY</sequence>
<proteinExistence type="predicted"/>
<dbReference type="EMBL" id="MTKO01000031">
    <property type="protein sequence ID" value="RWX47607.1"/>
    <property type="molecule type" value="Genomic_DNA"/>
</dbReference>
<gene>
    <name evidence="1" type="ORF">H206_06266</name>
</gene>
<dbReference type="AlphaFoldDB" id="A0A3S4TCF4"/>
<dbReference type="Proteomes" id="UP000287853">
    <property type="component" value="Unassembled WGS sequence"/>
</dbReference>
<protein>
    <submittedName>
        <fullName evidence="1">Uncharacterized protein</fullName>
    </submittedName>
</protein>
<accession>A0A3S4TCF4</accession>
<reference evidence="1 2" key="1">
    <citation type="submission" date="2017-01" db="EMBL/GenBank/DDBJ databases">
        <title>The cable genome- insights into the physiology and evolution of filamentous bacteria capable of sulfide oxidation via long distance electron transfer.</title>
        <authorList>
            <person name="Schreiber L."/>
            <person name="Bjerg J.T."/>
            <person name="Boggild A."/>
            <person name="Van De Vossenberg J."/>
            <person name="Meysman F."/>
            <person name="Nielsen L.P."/>
            <person name="Schramm A."/>
            <person name="Kjeldsen K.U."/>
        </authorList>
    </citation>
    <scope>NUCLEOTIDE SEQUENCE [LARGE SCALE GENOMIC DNA]</scope>
    <source>
        <strain evidence="1">MCF</strain>
    </source>
</reference>
<name>A0A3S4TCF4_9BACT</name>
<evidence type="ECO:0000313" key="2">
    <source>
        <dbReference type="Proteomes" id="UP000287853"/>
    </source>
</evidence>